<keyword evidence="1" id="KW-0812">Transmembrane</keyword>
<name>D2RRJ1_HALTV</name>
<dbReference type="KEGG" id="htu:Htur_1666"/>
<gene>
    <name evidence="2" type="ordered locus">Htur_1666</name>
</gene>
<organism evidence="2 3">
    <name type="scientific">Haloterrigena turkmenica (strain ATCC 51198 / DSM 5511 / JCM 9101 / NCIMB 13204 / VKM B-1734 / 4k)</name>
    <name type="common">Halococcus turkmenicus</name>
    <dbReference type="NCBI Taxonomy" id="543526"/>
    <lineage>
        <taxon>Archaea</taxon>
        <taxon>Methanobacteriati</taxon>
        <taxon>Methanobacteriota</taxon>
        <taxon>Stenosarchaea group</taxon>
        <taxon>Halobacteria</taxon>
        <taxon>Halobacteriales</taxon>
        <taxon>Natrialbaceae</taxon>
        <taxon>Haloterrigena</taxon>
    </lineage>
</organism>
<evidence type="ECO:0000256" key="1">
    <source>
        <dbReference type="SAM" id="Phobius"/>
    </source>
</evidence>
<dbReference type="Pfam" id="PF25927">
    <property type="entry name" value="DUF7972"/>
    <property type="match status" value="2"/>
</dbReference>
<dbReference type="EMBL" id="CP001860">
    <property type="protein sequence ID" value="ADB60551.1"/>
    <property type="molecule type" value="Genomic_DNA"/>
</dbReference>
<dbReference type="AlphaFoldDB" id="D2RRJ1"/>
<feature type="transmembrane region" description="Helical" evidence="1">
    <location>
        <begin position="63"/>
        <end position="84"/>
    </location>
</feature>
<feature type="transmembrane region" description="Helical" evidence="1">
    <location>
        <begin position="32"/>
        <end position="51"/>
    </location>
</feature>
<reference evidence="2 3" key="1">
    <citation type="journal article" date="2010" name="Stand. Genomic Sci.">
        <title>Complete genome sequence of Haloterrigena turkmenica type strain (4k).</title>
        <authorList>
            <person name="Saunders E."/>
            <person name="Tindall B.J."/>
            <person name="Fahnrich R."/>
            <person name="Lapidus A."/>
            <person name="Copeland A."/>
            <person name="Del Rio T.G."/>
            <person name="Lucas S."/>
            <person name="Chen F."/>
            <person name="Tice H."/>
            <person name="Cheng J.F."/>
            <person name="Han C."/>
            <person name="Detter J.C."/>
            <person name="Bruce D."/>
            <person name="Goodwin L."/>
            <person name="Chain P."/>
            <person name="Pitluck S."/>
            <person name="Pati A."/>
            <person name="Ivanova N."/>
            <person name="Mavromatis K."/>
            <person name="Chen A."/>
            <person name="Palaniappan K."/>
            <person name="Land M."/>
            <person name="Hauser L."/>
            <person name="Chang Y.J."/>
            <person name="Jeffries C.D."/>
            <person name="Brettin T."/>
            <person name="Rohde M."/>
            <person name="Goker M."/>
            <person name="Bristow J."/>
            <person name="Eisen J.A."/>
            <person name="Markowitz V."/>
            <person name="Hugenholtz P."/>
            <person name="Klenk H.P."/>
            <person name="Kyrpides N.C."/>
        </authorList>
    </citation>
    <scope>NUCLEOTIDE SEQUENCE [LARGE SCALE GENOMIC DNA]</scope>
    <source>
        <strain evidence="3">ATCC 51198 / DSM 5511 / JCM 9101 / NCIMB 13204 / VKM B-1734 / 4k</strain>
    </source>
</reference>
<dbReference type="OrthoDB" id="265845at2157"/>
<dbReference type="Proteomes" id="UP000001903">
    <property type="component" value="Chromosome"/>
</dbReference>
<dbReference type="InterPro" id="IPR058278">
    <property type="entry name" value="DUF7972"/>
</dbReference>
<sequence length="177" mass="18873">MVDSTGESDANPVSGIGIDDLKQWILLDGNRFLLAAVLAAAFALALLSLTVSNLAPLADPQSLFYAFSGLISGNFTLITVVVSINQLLLSRELQSPGDLESEIEETVAYREAVESVMNRTGLSGPTFGRPLQRIVFPIAAAVGSFPLALLFAYILRTATVTERTAAITPFTTPEQEV</sequence>
<accession>D2RRJ1</accession>
<evidence type="ECO:0000313" key="3">
    <source>
        <dbReference type="Proteomes" id="UP000001903"/>
    </source>
</evidence>
<proteinExistence type="predicted"/>
<evidence type="ECO:0000313" key="2">
    <source>
        <dbReference type="EMBL" id="ADB60551.1"/>
    </source>
</evidence>
<dbReference type="RefSeq" id="WP_012942847.1">
    <property type="nucleotide sequence ID" value="NC_013743.1"/>
</dbReference>
<dbReference type="GeneID" id="8742260"/>
<protein>
    <submittedName>
        <fullName evidence="2">Uncharacterized protein</fullName>
    </submittedName>
</protein>
<dbReference type="HOGENOM" id="CLU_1514588_0_0_2"/>
<feature type="transmembrane region" description="Helical" evidence="1">
    <location>
        <begin position="134"/>
        <end position="155"/>
    </location>
</feature>
<keyword evidence="1" id="KW-1133">Transmembrane helix</keyword>
<keyword evidence="3" id="KW-1185">Reference proteome</keyword>
<keyword evidence="1" id="KW-0472">Membrane</keyword>
<dbReference type="eggNOG" id="arCOG08131">
    <property type="taxonomic scope" value="Archaea"/>
</dbReference>